<evidence type="ECO:0000313" key="1">
    <source>
        <dbReference type="EMBL" id="MCI0127138.1"/>
    </source>
</evidence>
<sequence>MAAPVIHVVFKTHLDIGFTDHAEKVRRQYHERFIPQAIDTGEHFFRENPDEPRFIWTTGAWLIWDHLNSRSPVEIARLEQAIERGLITWHALPYTTHSELMSPALFRAGLSYAAELDKRFGRKTIAAKMTDVPGHTLGTVPLMAQAGVRFLHLGVNTASPPPDVPDVFRWRAPSGEEIVVMYQKSYGTTHFPQGFTEGLSFAHTSDNIGPQSVPQTSEGLREIAAHNPGATLRASTLDAYAALLWDRRTEFPVLDIELGDSWIHGSASDPIKSARFRALQRTYDAFESEGLTPSRLAFGRELAMVAEHTCGVDIKSYLRDDKAWDRPAFEAARKTDYRFAYTEASWAEQRAYLDRAVDHLAQPDRARAEAALAELDVPAAAAPTGHASAQTLALDGWSLEFTPTGDVASLTAPSGTRLEGQNGSLLGFCYESYDSADIARHMDTYLTHRAEWAILDHDKPGLAKAHTARSASWQPAPAGRIDSGIALTLPPQAHTELGAPARVDLAFAPIDQNTIELTLTLREKPANRMPEAGFLNFTPAGAGSWDFLKTGLWQPANRVAAHGGGQLQAIFAARRNGLTITPLDTPLVGPAATPFMPFDRNPPDFDTGLRFNLHNNKWGTNFPMWWEGDFKARFRITLA</sequence>
<comment type="caution">
    <text evidence="1">The sequence shown here is derived from an EMBL/GenBank/DDBJ whole genome shotgun (WGS) entry which is preliminary data.</text>
</comment>
<dbReference type="InterPro" id="IPR011330">
    <property type="entry name" value="Glyco_hydro/deAcase_b/a-brl"/>
</dbReference>
<dbReference type="AlphaFoldDB" id="A0AA41UB54"/>
<dbReference type="InterPro" id="IPR027291">
    <property type="entry name" value="Glyco_hydro_38_N_sf"/>
</dbReference>
<protein>
    <submittedName>
        <fullName evidence="1">DUF5054 domain-containing protein</fullName>
    </submittedName>
</protein>
<dbReference type="Gene3D" id="3.20.110.10">
    <property type="entry name" value="Glycoside hydrolase 38, N terminal domain"/>
    <property type="match status" value="1"/>
</dbReference>
<dbReference type="EMBL" id="JALAZD010000001">
    <property type="protein sequence ID" value="MCI0127138.1"/>
    <property type="molecule type" value="Genomic_DNA"/>
</dbReference>
<accession>A0AA41UB54</accession>
<dbReference type="Pfam" id="PF16477">
    <property type="entry name" value="DUF5054"/>
    <property type="match status" value="1"/>
</dbReference>
<dbReference type="CDD" id="cd10791">
    <property type="entry name" value="GH38N_AMII_like_1"/>
    <property type="match status" value="1"/>
</dbReference>
<dbReference type="InterPro" id="IPR032482">
    <property type="entry name" value="DUF5054"/>
</dbReference>
<gene>
    <name evidence="1" type="ORF">ML536_09895</name>
</gene>
<proteinExistence type="predicted"/>
<organism evidence="1 2">
    <name type="scientific">Paradevosia shaoguanensis</name>
    <dbReference type="NCBI Taxonomy" id="1335043"/>
    <lineage>
        <taxon>Bacteria</taxon>
        <taxon>Pseudomonadati</taxon>
        <taxon>Pseudomonadota</taxon>
        <taxon>Alphaproteobacteria</taxon>
        <taxon>Hyphomicrobiales</taxon>
        <taxon>Devosiaceae</taxon>
        <taxon>Paradevosia</taxon>
    </lineage>
</organism>
<dbReference type="GO" id="GO:0005975">
    <property type="term" value="P:carbohydrate metabolic process"/>
    <property type="evidence" value="ECO:0007669"/>
    <property type="project" value="InterPro"/>
</dbReference>
<name>A0AA41UB54_9HYPH</name>
<dbReference type="RefSeq" id="WP_281735755.1">
    <property type="nucleotide sequence ID" value="NZ_JAKETQ010000001.1"/>
</dbReference>
<dbReference type="Proteomes" id="UP001156140">
    <property type="component" value="Unassembled WGS sequence"/>
</dbReference>
<dbReference type="SUPFAM" id="SSF88713">
    <property type="entry name" value="Glycoside hydrolase/deacetylase"/>
    <property type="match status" value="1"/>
</dbReference>
<keyword evidence="2" id="KW-1185">Reference proteome</keyword>
<evidence type="ECO:0000313" key="2">
    <source>
        <dbReference type="Proteomes" id="UP001156140"/>
    </source>
</evidence>
<reference evidence="1" key="1">
    <citation type="submission" date="2022-03" db="EMBL/GenBank/DDBJ databases">
        <title>The complete genome sequence of a Methyloterrigena soli.</title>
        <authorList>
            <person name="Zi Z."/>
        </authorList>
    </citation>
    <scope>NUCLEOTIDE SEQUENCE</scope>
    <source>
        <strain evidence="1">M48</strain>
    </source>
</reference>